<dbReference type="Proteomes" id="UP000009223">
    <property type="component" value="Chromosome"/>
</dbReference>
<reference evidence="1 2" key="2">
    <citation type="journal article" date="2011" name="ISME J.">
        <title>RNA-seq reveals cooperative metabolic interactions between two termite-gut spirochete species in co-culture.</title>
        <authorList>
            <person name="Rosenthal A.Z."/>
            <person name="Matson E.G."/>
            <person name="Eldar A."/>
            <person name="Leadbetter J.R."/>
        </authorList>
    </citation>
    <scope>NUCLEOTIDE SEQUENCE [LARGE SCALE GENOMIC DNA]</scope>
    <source>
        <strain evidence="2">ATCC BAA-887 / DSM 12427 / ZAS-2</strain>
    </source>
</reference>
<dbReference type="AlphaFoldDB" id="F5YHP5"/>
<dbReference type="SUPFAM" id="SSF89260">
    <property type="entry name" value="Collagen-binding domain"/>
    <property type="match status" value="3"/>
</dbReference>
<protein>
    <submittedName>
        <fullName evidence="1">Putative tyrosinase</fullName>
    </submittedName>
</protein>
<dbReference type="STRING" id="545694.TREPR_1031"/>
<accession>F5YHP5</accession>
<dbReference type="eggNOG" id="COG1404">
    <property type="taxonomic scope" value="Bacteria"/>
</dbReference>
<dbReference type="PANTHER" id="PTHR33794">
    <property type="entry name" value="BACILLOLYSIN"/>
    <property type="match status" value="1"/>
</dbReference>
<dbReference type="HOGENOM" id="CLU_705838_0_0_12"/>
<reference evidence="2" key="1">
    <citation type="submission" date="2009-12" db="EMBL/GenBank/DDBJ databases">
        <title>Complete sequence of Treponema primitia strain ZAS-2.</title>
        <authorList>
            <person name="Tetu S.G."/>
            <person name="Matson E."/>
            <person name="Ren Q."/>
            <person name="Seshadri R."/>
            <person name="Elbourne L."/>
            <person name="Hassan K.A."/>
            <person name="Durkin A."/>
            <person name="Radune D."/>
            <person name="Mohamoud Y."/>
            <person name="Shay R."/>
            <person name="Jin S."/>
            <person name="Zhang X."/>
            <person name="Lucey K."/>
            <person name="Ballor N.R."/>
            <person name="Ottesen E."/>
            <person name="Rosenthal R."/>
            <person name="Allen A."/>
            <person name="Leadbetter J.R."/>
            <person name="Paulsen I.T."/>
        </authorList>
    </citation>
    <scope>NUCLEOTIDE SEQUENCE [LARGE SCALE GENOMIC DNA]</scope>
    <source>
        <strain evidence="2">ATCC BAA-887 / DSM 12427 / ZAS-2</strain>
    </source>
</reference>
<gene>
    <name evidence="1" type="ordered locus">TREPR_1031</name>
</gene>
<keyword evidence="2" id="KW-1185">Reference proteome</keyword>
<dbReference type="InterPro" id="IPR050728">
    <property type="entry name" value="Zinc_Metalloprotease_M4"/>
</dbReference>
<dbReference type="KEGG" id="tpi:TREPR_1031"/>
<dbReference type="PANTHER" id="PTHR33794:SF1">
    <property type="entry name" value="BACILLOLYSIN"/>
    <property type="match status" value="1"/>
</dbReference>
<organism evidence="1 2">
    <name type="scientific">Treponema primitia (strain ATCC BAA-887 / DSM 12427 / ZAS-2)</name>
    <dbReference type="NCBI Taxonomy" id="545694"/>
    <lineage>
        <taxon>Bacteria</taxon>
        <taxon>Pseudomonadati</taxon>
        <taxon>Spirochaetota</taxon>
        <taxon>Spirochaetia</taxon>
        <taxon>Spirochaetales</taxon>
        <taxon>Treponemataceae</taxon>
        <taxon>Treponema</taxon>
    </lineage>
</organism>
<name>F5YHP5_TREPZ</name>
<proteinExistence type="predicted"/>
<sequence length="384" mass="42592">MMLFRLYVPILLFFGLNTLVFAQLATNSPAQSVKPDANEPDSMVSPQLITPDNSWISRTIHENDTDWFSFTVDSDRELIIETKGDMDTYMVLYDAQSGNELASDDDGGDEGNSKIDYINQKKTSYLVKVTSFSNETTGSYQFQARTETLARDISEPNDTRSQATTITLGIPANGIFQSAADIDWYRVTVPAGGGQLVVYTEGSRDTYIELWSGADEKLAEDDDSGANFNAQAKAVVPAGIFYIKVTELEGYLGRYTLNARVQEPPKPDSYENDNTPGTAKPIALGAPQEHTFSDASDIDWVRFTITQAGSYEIRCNASDSLLDSYLELYDANENSIAENDDDGDSLNARIRQRLEPGTYLIKVRTLSSDPLADNRYTLRVSLVR</sequence>
<dbReference type="Gene3D" id="2.60.120.380">
    <property type="match status" value="3"/>
</dbReference>
<dbReference type="EMBL" id="CP001843">
    <property type="protein sequence ID" value="AEF83579.1"/>
    <property type="molecule type" value="Genomic_DNA"/>
</dbReference>
<evidence type="ECO:0000313" key="2">
    <source>
        <dbReference type="Proteomes" id="UP000009223"/>
    </source>
</evidence>
<dbReference type="RefSeq" id="WP_015709034.1">
    <property type="nucleotide sequence ID" value="NC_015578.1"/>
</dbReference>
<evidence type="ECO:0000313" key="1">
    <source>
        <dbReference type="EMBL" id="AEF83579.1"/>
    </source>
</evidence>